<comment type="caution">
    <text evidence="2">The sequence shown here is derived from an EMBL/GenBank/DDBJ whole genome shotgun (WGS) entry which is preliminary data.</text>
</comment>
<sequence>FGIERVTQTVTHQVKCQHRAGQDQLPYPGRAQPPSVQQYYGQPIYAQPQPGAYTPPVQASEPQRSCRVC</sequence>
<gene>
    <name evidence="2" type="ORF">Q604_UNBC03305G0001</name>
</gene>
<dbReference type="EMBL" id="AZMM01003305">
    <property type="protein sequence ID" value="ETJ42720.1"/>
    <property type="molecule type" value="Genomic_DNA"/>
</dbReference>
<evidence type="ECO:0000256" key="1">
    <source>
        <dbReference type="SAM" id="MobiDB-lite"/>
    </source>
</evidence>
<dbReference type="AlphaFoldDB" id="W1YLX8"/>
<accession>W1YLX8</accession>
<organism evidence="2">
    <name type="scientific">human gut metagenome</name>
    <dbReference type="NCBI Taxonomy" id="408170"/>
    <lineage>
        <taxon>unclassified sequences</taxon>
        <taxon>metagenomes</taxon>
        <taxon>organismal metagenomes</taxon>
    </lineage>
</organism>
<feature type="compositionally biased region" description="Polar residues" evidence="1">
    <location>
        <begin position="1"/>
        <end position="14"/>
    </location>
</feature>
<evidence type="ECO:0000313" key="2">
    <source>
        <dbReference type="EMBL" id="ETJ42720.1"/>
    </source>
</evidence>
<protein>
    <submittedName>
        <fullName evidence="2">TM2 protein</fullName>
    </submittedName>
</protein>
<reference evidence="2" key="1">
    <citation type="submission" date="2013-12" db="EMBL/GenBank/DDBJ databases">
        <title>A Varibaculum cambriense genome reconstructed from a premature infant gut community with otherwise low bacterial novelty that shifts toward anaerobic metabolism during the third week of life.</title>
        <authorList>
            <person name="Brown C.T."/>
            <person name="Sharon I."/>
            <person name="Thomas B.C."/>
            <person name="Castelle C.J."/>
            <person name="Morowitz M.J."/>
            <person name="Banfield J.F."/>
        </authorList>
    </citation>
    <scope>NUCLEOTIDE SEQUENCE</scope>
</reference>
<proteinExistence type="predicted"/>
<feature type="non-terminal residue" evidence="2">
    <location>
        <position position="1"/>
    </location>
</feature>
<name>W1YLX8_9ZZZZ</name>
<feature type="region of interest" description="Disordered" evidence="1">
    <location>
        <begin position="1"/>
        <end position="69"/>
    </location>
</feature>
<feature type="non-terminal residue" evidence="2">
    <location>
        <position position="69"/>
    </location>
</feature>